<dbReference type="RefSeq" id="WP_216471050.1">
    <property type="nucleotide sequence ID" value="NZ_JAHLQI010000007.1"/>
</dbReference>
<comment type="cofactor">
    <cofactor evidence="6">
        <name>Mg(2+)</name>
        <dbReference type="ChEBI" id="CHEBI:18420"/>
    </cofactor>
    <cofactor evidence="6">
        <name>Mn(2+)</name>
        <dbReference type="ChEBI" id="CHEBI:29035"/>
    </cofactor>
</comment>
<protein>
    <recommendedName>
        <fullName evidence="6">DNA ligase</fullName>
        <ecNumber evidence="6">6.5.1.2</ecNumber>
    </recommendedName>
    <alternativeName>
        <fullName evidence="6">Polydeoxyribonucleotide synthase [NAD(+)]</fullName>
    </alternativeName>
</protein>
<dbReference type="InterPro" id="IPR013840">
    <property type="entry name" value="DNAligase_N"/>
</dbReference>
<dbReference type="InterPro" id="IPR001679">
    <property type="entry name" value="DNA_ligase"/>
</dbReference>
<reference evidence="8 9" key="1">
    <citation type="submission" date="2021-06" db="EMBL/GenBank/DDBJ databases">
        <authorList>
            <person name="Sun Q."/>
            <person name="Li D."/>
        </authorList>
    </citation>
    <scope>NUCLEOTIDE SEQUENCE [LARGE SCALE GENOMIC DNA]</scope>
    <source>
        <strain evidence="8 9">MSJd-7</strain>
    </source>
</reference>
<accession>A0ABS6EUZ2</accession>
<keyword evidence="9" id="KW-1185">Reference proteome</keyword>
<dbReference type="GO" id="GO:0003911">
    <property type="term" value="F:DNA ligase (NAD+) activity"/>
    <property type="evidence" value="ECO:0007669"/>
    <property type="project" value="UniProtKB-EC"/>
</dbReference>
<feature type="binding site" evidence="6">
    <location>
        <position position="159"/>
    </location>
    <ligand>
        <name>NAD(+)</name>
        <dbReference type="ChEBI" id="CHEBI:57540"/>
    </ligand>
</feature>
<dbReference type="InterPro" id="IPR004150">
    <property type="entry name" value="NAD_DNA_ligase_OB"/>
</dbReference>
<evidence type="ECO:0000256" key="3">
    <source>
        <dbReference type="ARBA" id="ARBA00022833"/>
    </source>
</evidence>
<dbReference type="SMART" id="SM00532">
    <property type="entry name" value="LIGANc"/>
    <property type="match status" value="1"/>
</dbReference>
<evidence type="ECO:0000313" key="8">
    <source>
        <dbReference type="EMBL" id="MBU5491338.1"/>
    </source>
</evidence>
<evidence type="ECO:0000256" key="1">
    <source>
        <dbReference type="ARBA" id="ARBA00022723"/>
    </source>
</evidence>
<keyword evidence="1 6" id="KW-0479">Metal-binding</keyword>
<proteinExistence type="inferred from homology"/>
<comment type="catalytic activity">
    <reaction evidence="6">
        <text>NAD(+) + (deoxyribonucleotide)n-3'-hydroxyl + 5'-phospho-(deoxyribonucleotide)m = (deoxyribonucleotide)n+m + AMP + beta-nicotinamide D-nucleotide.</text>
        <dbReference type="EC" id="6.5.1.2"/>
    </reaction>
</comment>
<name>A0ABS6EUZ2_9FIRM</name>
<dbReference type="SMART" id="SM00292">
    <property type="entry name" value="BRCT"/>
    <property type="match status" value="1"/>
</dbReference>
<keyword evidence="6" id="KW-0460">Magnesium</keyword>
<dbReference type="Proteomes" id="UP000783588">
    <property type="component" value="Unassembled WGS sequence"/>
</dbReference>
<keyword evidence="6 8" id="KW-0436">Ligase</keyword>
<feature type="binding site" evidence="6">
    <location>
        <begin position="80"/>
        <end position="81"/>
    </location>
    <ligand>
        <name>NAD(+)</name>
        <dbReference type="ChEBI" id="CHEBI:57540"/>
    </ligand>
</feature>
<organism evidence="8 9">
    <name type="scientific">Butyricicoccus intestinisimiae</name>
    <dbReference type="NCBI Taxonomy" id="2841509"/>
    <lineage>
        <taxon>Bacteria</taxon>
        <taxon>Bacillati</taxon>
        <taxon>Bacillota</taxon>
        <taxon>Clostridia</taxon>
        <taxon>Eubacteriales</taxon>
        <taxon>Butyricicoccaceae</taxon>
        <taxon>Butyricicoccus</taxon>
    </lineage>
</organism>
<dbReference type="HAMAP" id="MF_01588">
    <property type="entry name" value="DNA_ligase_A"/>
    <property type="match status" value="1"/>
</dbReference>
<evidence type="ECO:0000256" key="4">
    <source>
        <dbReference type="ARBA" id="ARBA00023204"/>
    </source>
</evidence>
<evidence type="ECO:0000259" key="7">
    <source>
        <dbReference type="PROSITE" id="PS50172"/>
    </source>
</evidence>
<dbReference type="NCBIfam" id="NF005932">
    <property type="entry name" value="PRK07956.1"/>
    <property type="match status" value="1"/>
</dbReference>
<comment type="function">
    <text evidence="6">DNA ligase that catalyzes the formation of phosphodiester linkages between 5'-phosphoryl and 3'-hydroxyl groups in double-stranded DNA using NAD as a coenzyme and as the energy source for the reaction. It is essential for DNA replication and repair of damaged DNA.</text>
</comment>
<dbReference type="PROSITE" id="PS50172">
    <property type="entry name" value="BRCT"/>
    <property type="match status" value="1"/>
</dbReference>
<dbReference type="Pfam" id="PF00533">
    <property type="entry name" value="BRCT"/>
    <property type="match status" value="1"/>
</dbReference>
<keyword evidence="6" id="KW-0520">NAD</keyword>
<dbReference type="Pfam" id="PF01653">
    <property type="entry name" value="DNA_ligase_aden"/>
    <property type="match status" value="1"/>
</dbReference>
<dbReference type="CDD" id="cd17748">
    <property type="entry name" value="BRCT_DNA_ligase_like"/>
    <property type="match status" value="1"/>
</dbReference>
<feature type="active site" description="N6-AMP-lysine intermediate" evidence="6">
    <location>
        <position position="104"/>
    </location>
</feature>
<sequence>MDYNIYSLKTLTDKLAEYRQAYYNDNKSLISDKEYDELFDLVKDLEEKLHVSFSNSPTKQVGYKAVSSLKKVKHDHPMLSLDKTKSIDELVHFVNKAPSILMAKMDGLTISLTYEKGRLSKAETRGDGEIGEDVLHNAEVFDNIPLSIPHDGNYVIDGEAIITEDTFDAINLKESTAYKNARNLASGSVRQLDSKIAANRHIRFIAWKVVEGSKLEWFSSRLDEAKEYGFEIVETRDIASVPVSSWDSHSLQFYIDEITAACANKAYGIDGIVASYDNVLYSESLGSTQHHVNYQIAFKFYDENHDTVLRDIEWNTSRTGQINPVAIFDPVQIDGTTISRATLCNVDIIKTLQLGIGDIISVRKANMIIPQIVRNKTRSNTYQIPARCPACGGKATVQDIFLECLNPSCPAKQQNIIRHYASKQGMDIAGLSTERIDALYSHGYLKCVKDLYCLKDMTDKIVPILGPNLTDTILDNIEQSKTCSLDKFLVALGIPSVGKATAKTMAAHIWEQHTSNDPLLACELIQDWEVLSDIGTLTSRKINKYFEDNKDDVQDLLDMLHIIQPDKANVNFSLNKKSFCITGSVNKFKNRAELSEWIERCGGIVVSGVSNNTDYLVNNDAESTSSKNKKAKKLNVPIISENELIQMTKDI</sequence>
<gene>
    <name evidence="6 8" type="primary">ligA</name>
    <name evidence="8" type="ORF">KQI75_12035</name>
</gene>
<feature type="binding site" evidence="6">
    <location>
        <position position="404"/>
    </location>
    <ligand>
        <name>Zn(2+)</name>
        <dbReference type="ChEBI" id="CHEBI:29105"/>
    </ligand>
</feature>
<feature type="domain" description="BRCT" evidence="7">
    <location>
        <begin position="569"/>
        <end position="651"/>
    </location>
</feature>
<evidence type="ECO:0000256" key="6">
    <source>
        <dbReference type="HAMAP-Rule" id="MF_01588"/>
    </source>
</evidence>
<comment type="caution">
    <text evidence="6">Lacks conserved residue(s) required for the propagation of feature annotation.</text>
</comment>
<dbReference type="EC" id="6.5.1.2" evidence="6"/>
<dbReference type="Pfam" id="PF03120">
    <property type="entry name" value="OB_DNA_ligase"/>
    <property type="match status" value="1"/>
</dbReference>
<feature type="binding site" evidence="6">
    <location>
        <position position="299"/>
    </location>
    <ligand>
        <name>NAD(+)</name>
        <dbReference type="ChEBI" id="CHEBI:57540"/>
    </ligand>
</feature>
<keyword evidence="2 6" id="KW-0227">DNA damage</keyword>
<dbReference type="PIRSF" id="PIRSF001604">
    <property type="entry name" value="LigA"/>
    <property type="match status" value="1"/>
</dbReference>
<keyword evidence="5 6" id="KW-0464">Manganese</keyword>
<dbReference type="InterPro" id="IPR013839">
    <property type="entry name" value="DNAligase_adenylation"/>
</dbReference>
<feature type="binding site" evidence="6">
    <location>
        <begin position="32"/>
        <end position="36"/>
    </location>
    <ligand>
        <name>NAD(+)</name>
        <dbReference type="ChEBI" id="CHEBI:57540"/>
    </ligand>
</feature>
<keyword evidence="4 6" id="KW-0234">DNA repair</keyword>
<comment type="caution">
    <text evidence="8">The sequence shown here is derived from an EMBL/GenBank/DDBJ whole genome shotgun (WGS) entry which is preliminary data.</text>
</comment>
<keyword evidence="3 6" id="KW-0862">Zinc</keyword>
<dbReference type="NCBIfam" id="TIGR00575">
    <property type="entry name" value="dnlj"/>
    <property type="match status" value="1"/>
</dbReference>
<evidence type="ECO:0000256" key="5">
    <source>
        <dbReference type="ARBA" id="ARBA00023211"/>
    </source>
</evidence>
<feature type="binding site" evidence="6">
    <location>
        <position position="125"/>
    </location>
    <ligand>
        <name>NAD(+)</name>
        <dbReference type="ChEBI" id="CHEBI:57540"/>
    </ligand>
</feature>
<feature type="binding site" evidence="6">
    <location>
        <position position="388"/>
    </location>
    <ligand>
        <name>Zn(2+)</name>
        <dbReference type="ChEBI" id="CHEBI:29105"/>
    </ligand>
</feature>
<feature type="binding site" evidence="6">
    <location>
        <position position="391"/>
    </location>
    <ligand>
        <name>Zn(2+)</name>
        <dbReference type="ChEBI" id="CHEBI:29105"/>
    </ligand>
</feature>
<comment type="similarity">
    <text evidence="6">Belongs to the NAD-dependent DNA ligase family. LigA subfamily.</text>
</comment>
<keyword evidence="6" id="KW-0235">DNA replication</keyword>
<dbReference type="EMBL" id="JAHLQI010000007">
    <property type="protein sequence ID" value="MBU5491338.1"/>
    <property type="molecule type" value="Genomic_DNA"/>
</dbReference>
<dbReference type="InterPro" id="IPR001357">
    <property type="entry name" value="BRCT_dom"/>
</dbReference>
<evidence type="ECO:0000313" key="9">
    <source>
        <dbReference type="Proteomes" id="UP000783588"/>
    </source>
</evidence>
<feature type="binding site" evidence="6">
    <location>
        <position position="409"/>
    </location>
    <ligand>
        <name>Zn(2+)</name>
        <dbReference type="ChEBI" id="CHEBI:29105"/>
    </ligand>
</feature>
<evidence type="ECO:0000256" key="2">
    <source>
        <dbReference type="ARBA" id="ARBA00022763"/>
    </source>
</evidence>